<protein>
    <submittedName>
        <fullName evidence="2">BAI1-associated protein 3</fullName>
    </submittedName>
</protein>
<accession>A0A8B6CM60</accession>
<feature type="region of interest" description="Disordered" evidence="1">
    <location>
        <begin position="76"/>
        <end position="102"/>
    </location>
</feature>
<organism evidence="2 3">
    <name type="scientific">Mytilus galloprovincialis</name>
    <name type="common">Mediterranean mussel</name>
    <dbReference type="NCBI Taxonomy" id="29158"/>
    <lineage>
        <taxon>Eukaryota</taxon>
        <taxon>Metazoa</taxon>
        <taxon>Spiralia</taxon>
        <taxon>Lophotrochozoa</taxon>
        <taxon>Mollusca</taxon>
        <taxon>Bivalvia</taxon>
        <taxon>Autobranchia</taxon>
        <taxon>Pteriomorphia</taxon>
        <taxon>Mytilida</taxon>
        <taxon>Mytiloidea</taxon>
        <taxon>Mytilidae</taxon>
        <taxon>Mytilinae</taxon>
        <taxon>Mytilus</taxon>
    </lineage>
</organism>
<proteinExistence type="predicted"/>
<dbReference type="OrthoDB" id="7976202at2759"/>
<name>A0A8B6CM60_MYTGA</name>
<feature type="compositionally biased region" description="Basic and acidic residues" evidence="1">
    <location>
        <begin position="76"/>
        <end position="92"/>
    </location>
</feature>
<feature type="region of interest" description="Disordered" evidence="1">
    <location>
        <begin position="1"/>
        <end position="35"/>
    </location>
</feature>
<evidence type="ECO:0000313" key="3">
    <source>
        <dbReference type="Proteomes" id="UP000596742"/>
    </source>
</evidence>
<sequence length="130" mass="14834">MELPEANGSRLTVKSPKSPRRRRKSKSSSPTTASAKVFNLVEEQYEAPRREFQNPKVHEADGNFFESFTALAWRQENKRLRAHSDDGEEKPPPSENQFAVKPKLPPISRKENLLGWFCPISLVIIPLTFS</sequence>
<reference evidence="2" key="1">
    <citation type="submission" date="2018-11" db="EMBL/GenBank/DDBJ databases">
        <authorList>
            <person name="Alioto T."/>
            <person name="Alioto T."/>
        </authorList>
    </citation>
    <scope>NUCLEOTIDE SEQUENCE</scope>
</reference>
<evidence type="ECO:0000256" key="1">
    <source>
        <dbReference type="SAM" id="MobiDB-lite"/>
    </source>
</evidence>
<dbReference type="AlphaFoldDB" id="A0A8B6CM60"/>
<gene>
    <name evidence="2" type="ORF">MGAL_10B076982</name>
</gene>
<keyword evidence="3" id="KW-1185">Reference proteome</keyword>
<comment type="caution">
    <text evidence="2">The sequence shown here is derived from an EMBL/GenBank/DDBJ whole genome shotgun (WGS) entry which is preliminary data.</text>
</comment>
<dbReference type="Proteomes" id="UP000596742">
    <property type="component" value="Unassembled WGS sequence"/>
</dbReference>
<evidence type="ECO:0000313" key="2">
    <source>
        <dbReference type="EMBL" id="VDI07228.1"/>
    </source>
</evidence>
<feature type="compositionally biased region" description="Basic residues" evidence="1">
    <location>
        <begin position="17"/>
        <end position="26"/>
    </location>
</feature>
<dbReference type="EMBL" id="UYJE01002026">
    <property type="protein sequence ID" value="VDI07228.1"/>
    <property type="molecule type" value="Genomic_DNA"/>
</dbReference>